<gene>
    <name evidence="13" type="ORF">HHL24_34565</name>
</gene>
<organism evidence="13 14">
    <name type="scientific">Paraburkholderia polaris</name>
    <dbReference type="NCBI Taxonomy" id="2728848"/>
    <lineage>
        <taxon>Bacteria</taxon>
        <taxon>Pseudomonadati</taxon>
        <taxon>Pseudomonadota</taxon>
        <taxon>Betaproteobacteria</taxon>
        <taxon>Burkholderiales</taxon>
        <taxon>Burkholderiaceae</taxon>
        <taxon>Paraburkholderia</taxon>
    </lineage>
</organism>
<keyword evidence="8" id="KW-0443">Lipid metabolism</keyword>
<comment type="similarity">
    <text evidence="2">Belongs to the fatty acid desaturase type 2 family.</text>
</comment>
<evidence type="ECO:0000256" key="4">
    <source>
        <dbReference type="ARBA" id="ARBA00022832"/>
    </source>
</evidence>
<feature type="transmembrane region" description="Helical" evidence="10">
    <location>
        <begin position="143"/>
        <end position="166"/>
    </location>
</feature>
<name>A0A848IL15_9BURK</name>
<evidence type="ECO:0000259" key="12">
    <source>
        <dbReference type="Pfam" id="PF01610"/>
    </source>
</evidence>
<evidence type="ECO:0000256" key="1">
    <source>
        <dbReference type="ARBA" id="ARBA00004141"/>
    </source>
</evidence>
<evidence type="ECO:0000313" key="13">
    <source>
        <dbReference type="EMBL" id="NMM03022.1"/>
    </source>
</evidence>
<feature type="domain" description="Transposase IS204/IS1001/IS1096/IS1165 DDE" evidence="12">
    <location>
        <begin position="296"/>
        <end position="397"/>
    </location>
</feature>
<dbReference type="PANTHER" id="PTHR11351:SF33">
    <property type="entry name" value="DELTA-9 FATTY ACID DESATURASE, DESA"/>
    <property type="match status" value="1"/>
</dbReference>
<dbReference type="GO" id="GO:0006631">
    <property type="term" value="P:fatty acid metabolic process"/>
    <property type="evidence" value="ECO:0007669"/>
    <property type="project" value="UniProtKB-KW"/>
</dbReference>
<dbReference type="Pfam" id="PF01610">
    <property type="entry name" value="DDE_Tnp_ISL3"/>
    <property type="match status" value="1"/>
</dbReference>
<evidence type="ECO:0000256" key="7">
    <source>
        <dbReference type="ARBA" id="ARBA00023004"/>
    </source>
</evidence>
<protein>
    <submittedName>
        <fullName evidence="13">Acyl-CoA desaturase</fullName>
    </submittedName>
</protein>
<keyword evidence="6" id="KW-0560">Oxidoreductase</keyword>
<dbReference type="Proteomes" id="UP000544134">
    <property type="component" value="Unassembled WGS sequence"/>
</dbReference>
<dbReference type="EMBL" id="JABBGJ010000047">
    <property type="protein sequence ID" value="NMM03022.1"/>
    <property type="molecule type" value="Genomic_DNA"/>
</dbReference>
<keyword evidence="7" id="KW-0408">Iron</keyword>
<dbReference type="InterPro" id="IPR005804">
    <property type="entry name" value="FA_desaturase_dom"/>
</dbReference>
<evidence type="ECO:0000256" key="6">
    <source>
        <dbReference type="ARBA" id="ARBA00023002"/>
    </source>
</evidence>
<dbReference type="CDD" id="cd03505">
    <property type="entry name" value="Delta9-FADS-like"/>
    <property type="match status" value="1"/>
</dbReference>
<keyword evidence="9 10" id="KW-0472">Membrane</keyword>
<keyword evidence="4" id="KW-0276">Fatty acid metabolism</keyword>
<evidence type="ECO:0000256" key="9">
    <source>
        <dbReference type="ARBA" id="ARBA00023136"/>
    </source>
</evidence>
<evidence type="ECO:0000256" key="8">
    <source>
        <dbReference type="ARBA" id="ARBA00023098"/>
    </source>
</evidence>
<proteinExistence type="inferred from homology"/>
<keyword evidence="3 10" id="KW-0812">Transmembrane</keyword>
<keyword evidence="14" id="KW-1185">Reference proteome</keyword>
<evidence type="ECO:0000256" key="5">
    <source>
        <dbReference type="ARBA" id="ARBA00022989"/>
    </source>
</evidence>
<evidence type="ECO:0000259" key="11">
    <source>
        <dbReference type="Pfam" id="PF00487"/>
    </source>
</evidence>
<keyword evidence="5 10" id="KW-1133">Transmembrane helix</keyword>
<comment type="subcellular location">
    <subcellularLocation>
        <location evidence="1">Membrane</location>
        <topology evidence="1">Multi-pass membrane protein</topology>
    </subcellularLocation>
</comment>
<evidence type="ECO:0000313" key="14">
    <source>
        <dbReference type="Proteomes" id="UP000544134"/>
    </source>
</evidence>
<evidence type="ECO:0000256" key="2">
    <source>
        <dbReference type="ARBA" id="ARBA00008749"/>
    </source>
</evidence>
<sequence length="398" mass="46194">MYIDFLAFFSNGLLSLSWWQTVLAVLVLTHVTIITVTVYLHRCQAHRALDLHPVVAHFFRFWLWMTTGMRTGSWAAVHRKHHARCETDEDPHSPQTRGIWKVLLGGAELYRIEARNEETLRKFAYGTPNDWIERNLYAKYPNLGVSLLIVIDVALFGIVGMSVWAVQMIWIPFWAGGVVNGIGHFRGYRNFGTPDASTNVMPIGILIGGEELHNNHHAYATSARMSNKWYEFDIGWMYIRTLSALGLANIRKVAPKPRLVKGKKELDDDSLQAVLRNRNEVMARYARVAERDYRQELVRVEHIGRREKALLMQSVRICYREEQQGLDITRQLRLKEIHDRNPKLRTYIELRAALAAIWERSNATREQLLLQLQDWCNRAEQSGISAIEEFSLRLRRYA</sequence>
<dbReference type="GO" id="GO:0016717">
    <property type="term" value="F:oxidoreductase activity, acting on paired donors, with oxidation of a pair of donors resulting in the reduction of molecular oxygen to two molecules of water"/>
    <property type="evidence" value="ECO:0007669"/>
    <property type="project" value="InterPro"/>
</dbReference>
<dbReference type="RefSeq" id="WP_169489779.1">
    <property type="nucleotide sequence ID" value="NZ_JABBGJ010000047.1"/>
</dbReference>
<dbReference type="PANTHER" id="PTHR11351">
    <property type="entry name" value="ACYL-COA DESATURASE"/>
    <property type="match status" value="1"/>
</dbReference>
<evidence type="ECO:0000256" key="10">
    <source>
        <dbReference type="SAM" id="Phobius"/>
    </source>
</evidence>
<accession>A0A848IL15</accession>
<evidence type="ECO:0000256" key="3">
    <source>
        <dbReference type="ARBA" id="ARBA00022692"/>
    </source>
</evidence>
<dbReference type="Pfam" id="PF00487">
    <property type="entry name" value="FA_desaturase"/>
    <property type="match status" value="1"/>
</dbReference>
<dbReference type="AlphaFoldDB" id="A0A848IL15"/>
<dbReference type="InterPro" id="IPR002560">
    <property type="entry name" value="Transposase_DDE"/>
</dbReference>
<feature type="transmembrane region" description="Helical" evidence="10">
    <location>
        <begin position="18"/>
        <end position="40"/>
    </location>
</feature>
<feature type="domain" description="Fatty acid desaturase" evidence="11">
    <location>
        <begin position="17"/>
        <end position="221"/>
    </location>
</feature>
<comment type="caution">
    <text evidence="13">The sequence shown here is derived from an EMBL/GenBank/DDBJ whole genome shotgun (WGS) entry which is preliminary data.</text>
</comment>
<reference evidence="13 14" key="1">
    <citation type="submission" date="2020-04" db="EMBL/GenBank/DDBJ databases">
        <title>Paraburkholderia sp. RP-4-7 isolated from soil.</title>
        <authorList>
            <person name="Dahal R.H."/>
        </authorList>
    </citation>
    <scope>NUCLEOTIDE SEQUENCE [LARGE SCALE GENOMIC DNA]</scope>
    <source>
        <strain evidence="13 14">RP-4-7</strain>
    </source>
</reference>
<dbReference type="GO" id="GO:0016020">
    <property type="term" value="C:membrane"/>
    <property type="evidence" value="ECO:0007669"/>
    <property type="project" value="UniProtKB-SubCell"/>
</dbReference>
<dbReference type="InterPro" id="IPR015876">
    <property type="entry name" value="Acyl-CoA_DS"/>
</dbReference>